<dbReference type="InterPro" id="IPR000600">
    <property type="entry name" value="ROK"/>
</dbReference>
<evidence type="ECO:0000313" key="8">
    <source>
        <dbReference type="EMBL" id="KXB32958.1"/>
    </source>
</evidence>
<organism evidence="8 9">
    <name type="scientific">Atopobium deltae</name>
    <dbReference type="NCBI Taxonomy" id="1393034"/>
    <lineage>
        <taxon>Bacteria</taxon>
        <taxon>Bacillati</taxon>
        <taxon>Actinomycetota</taxon>
        <taxon>Coriobacteriia</taxon>
        <taxon>Coriobacteriales</taxon>
        <taxon>Atopobiaceae</taxon>
        <taxon>Atopobium</taxon>
    </lineage>
</organism>
<keyword evidence="8" id="KW-0808">Transferase</keyword>
<comment type="similarity">
    <text evidence="2">Belongs to the ROK (NagC/XylR) family.</text>
</comment>
<dbReference type="CDD" id="cd24067">
    <property type="entry name" value="ASKHA_NBD_ROK_BsFRK-like"/>
    <property type="match status" value="1"/>
</dbReference>
<keyword evidence="8" id="KW-0418">Kinase</keyword>
<comment type="catalytic activity">
    <reaction evidence="7">
        <text>D-fructose + ATP = D-fructose 6-phosphate + ADP + H(+)</text>
        <dbReference type="Rhea" id="RHEA:16125"/>
        <dbReference type="ChEBI" id="CHEBI:15378"/>
        <dbReference type="ChEBI" id="CHEBI:30616"/>
        <dbReference type="ChEBI" id="CHEBI:37721"/>
        <dbReference type="ChEBI" id="CHEBI:61527"/>
        <dbReference type="ChEBI" id="CHEBI:456216"/>
        <dbReference type="EC" id="2.7.1.4"/>
    </reaction>
</comment>
<evidence type="ECO:0000256" key="5">
    <source>
        <dbReference type="ARBA" id="ARBA00022842"/>
    </source>
</evidence>
<reference evidence="9" key="1">
    <citation type="submission" date="2016-01" db="EMBL/GenBank/DDBJ databases">
        <authorList>
            <person name="Mitreva M."/>
            <person name="Pepin K.H."/>
            <person name="Mihindukulasuriya K.A."/>
            <person name="Fulton R."/>
            <person name="Fronick C."/>
            <person name="O'Laughlin M."/>
            <person name="Miner T."/>
            <person name="Herter B."/>
            <person name="Rosa B.A."/>
            <person name="Cordes M."/>
            <person name="Tomlinson C."/>
            <person name="Wollam A."/>
            <person name="Palsikar V.B."/>
            <person name="Mardis E.R."/>
            <person name="Wilson R.K."/>
        </authorList>
    </citation>
    <scope>NUCLEOTIDE SEQUENCE [LARGE SCALE GENOMIC DNA]</scope>
    <source>
        <strain evidence="9">DNF00019</strain>
    </source>
</reference>
<protein>
    <recommendedName>
        <fullName evidence="6">fructokinase</fullName>
        <ecNumber evidence="6">2.7.1.4</ecNumber>
    </recommendedName>
</protein>
<dbReference type="Gene3D" id="3.30.420.40">
    <property type="match status" value="2"/>
</dbReference>
<evidence type="ECO:0000256" key="3">
    <source>
        <dbReference type="ARBA" id="ARBA00022723"/>
    </source>
</evidence>
<dbReference type="PATRIC" id="fig|1393034.3.peg.1292"/>
<keyword evidence="3" id="KW-0479">Metal-binding</keyword>
<evidence type="ECO:0000256" key="4">
    <source>
        <dbReference type="ARBA" id="ARBA00022833"/>
    </source>
</evidence>
<evidence type="ECO:0000256" key="2">
    <source>
        <dbReference type="ARBA" id="ARBA00006479"/>
    </source>
</evidence>
<dbReference type="InterPro" id="IPR049874">
    <property type="entry name" value="ROK_cs"/>
</dbReference>
<dbReference type="GO" id="GO:0046872">
    <property type="term" value="F:metal ion binding"/>
    <property type="evidence" value="ECO:0007669"/>
    <property type="project" value="UniProtKB-KW"/>
</dbReference>
<comment type="cofactor">
    <cofactor evidence="1">
        <name>Mg(2+)</name>
        <dbReference type="ChEBI" id="CHEBI:18420"/>
    </cofactor>
</comment>
<evidence type="ECO:0000256" key="1">
    <source>
        <dbReference type="ARBA" id="ARBA00001946"/>
    </source>
</evidence>
<dbReference type="SUPFAM" id="SSF53067">
    <property type="entry name" value="Actin-like ATPase domain"/>
    <property type="match status" value="1"/>
</dbReference>
<dbReference type="EC" id="2.7.1.4" evidence="6"/>
<dbReference type="GO" id="GO:0008865">
    <property type="term" value="F:fructokinase activity"/>
    <property type="evidence" value="ECO:0007669"/>
    <property type="project" value="UniProtKB-EC"/>
</dbReference>
<dbReference type="Proteomes" id="UP000070675">
    <property type="component" value="Unassembled WGS sequence"/>
</dbReference>
<dbReference type="InterPro" id="IPR043129">
    <property type="entry name" value="ATPase_NBD"/>
</dbReference>
<keyword evidence="5" id="KW-0460">Magnesium</keyword>
<dbReference type="Pfam" id="PF00480">
    <property type="entry name" value="ROK"/>
    <property type="match status" value="1"/>
</dbReference>
<comment type="caution">
    <text evidence="8">The sequence shown here is derived from an EMBL/GenBank/DDBJ whole genome shotgun (WGS) entry which is preliminary data.</text>
</comment>
<keyword evidence="9" id="KW-1185">Reference proteome</keyword>
<evidence type="ECO:0000256" key="7">
    <source>
        <dbReference type="ARBA" id="ARBA00048451"/>
    </source>
</evidence>
<dbReference type="EMBL" id="LSCR01000042">
    <property type="protein sequence ID" value="KXB32958.1"/>
    <property type="molecule type" value="Genomic_DNA"/>
</dbReference>
<accession>A0A133XPV3</accession>
<dbReference type="PANTHER" id="PTHR42742">
    <property type="entry name" value="TRANSCRIPTIONAL REPRESSOR MPRA"/>
    <property type="match status" value="1"/>
</dbReference>
<evidence type="ECO:0000313" key="9">
    <source>
        <dbReference type="Proteomes" id="UP000070675"/>
    </source>
</evidence>
<dbReference type="FunFam" id="3.30.420.40:FF:000136">
    <property type="entry name" value="Putative fructokinase"/>
    <property type="match status" value="1"/>
</dbReference>
<gene>
    <name evidence="8" type="ORF">HMPREF3192_01327</name>
</gene>
<dbReference type="PROSITE" id="PS01125">
    <property type="entry name" value="ROK"/>
    <property type="match status" value="1"/>
</dbReference>
<keyword evidence="4" id="KW-0862">Zinc</keyword>
<proteinExistence type="inferred from homology"/>
<dbReference type="InterPro" id="IPR051804">
    <property type="entry name" value="Carb_Metab_Reg_Kinase/Isom"/>
</dbReference>
<sequence length="300" mass="32401">MFAFKNRKETFVSMIGAIEAGGTKMVMATGDETGAIFDRREIPTTDPDQCIPQMISWFKEHHIDALGVAAFGPTGVNPASKRFGQILETPKTAWRYFDFRGALYEGLQVPIGYDTDVNAACLGEVVFGAAKQLDCVVYITVGTGIGAGVMIDGRLLHGMLHAEAGHILVTRAKGDAATSVCPYHQNCLEGVASGPAIEKRWGKTARELAHDDKVWELESSYLAQAISTYVLCYSPQRIILGGGVMHQTQLFPQIREKTLDLLAGYITTSELAAIDSYIVPASCGGDQGILGSIELGRRVL</sequence>
<dbReference type="STRING" id="1393034.HMPREF3192_01327"/>
<dbReference type="PANTHER" id="PTHR42742:SF3">
    <property type="entry name" value="FRUCTOKINASE"/>
    <property type="match status" value="1"/>
</dbReference>
<evidence type="ECO:0000256" key="6">
    <source>
        <dbReference type="ARBA" id="ARBA00038887"/>
    </source>
</evidence>
<name>A0A133XPV3_9ACTN</name>
<dbReference type="AlphaFoldDB" id="A0A133XPV3"/>